<evidence type="ECO:0000313" key="3">
    <source>
        <dbReference type="Proteomes" id="UP000295345"/>
    </source>
</evidence>
<sequence>MGRGGAVGAAGSGTERAALVAFRDHGFTPVAARLIDNLLYSDQIYHRHDGPRRYFWLIEEDVQLVYEPFGWRNEWYVDVVSFVSEDRGGLPLFTVHDRYLDLVVEGMGPTYRAVDLDEAGEALVSGSLNAHELRLALTATQRFTDAYLHRGAVFPPPAVARAFSADHDYPNWCEAAASPPS</sequence>
<dbReference type="InterPro" id="IPR007295">
    <property type="entry name" value="DUF402"/>
</dbReference>
<dbReference type="Proteomes" id="UP000295345">
    <property type="component" value="Unassembled WGS sequence"/>
</dbReference>
<gene>
    <name evidence="2" type="ORF">E1283_03655</name>
</gene>
<dbReference type="AlphaFoldDB" id="A0A4R4TMF8"/>
<proteinExistence type="predicted"/>
<organism evidence="2 3">
    <name type="scientific">Streptomyces hainanensis</name>
    <dbReference type="NCBI Taxonomy" id="402648"/>
    <lineage>
        <taxon>Bacteria</taxon>
        <taxon>Bacillati</taxon>
        <taxon>Actinomycetota</taxon>
        <taxon>Actinomycetes</taxon>
        <taxon>Kitasatosporales</taxon>
        <taxon>Streptomycetaceae</taxon>
        <taxon>Streptomyces</taxon>
    </lineage>
</organism>
<dbReference type="InterPro" id="IPR035930">
    <property type="entry name" value="FomD-like_sf"/>
</dbReference>
<dbReference type="EMBL" id="SMKI01000023">
    <property type="protein sequence ID" value="TDC79020.1"/>
    <property type="molecule type" value="Genomic_DNA"/>
</dbReference>
<reference evidence="2 3" key="1">
    <citation type="submission" date="2019-03" db="EMBL/GenBank/DDBJ databases">
        <title>Draft genome sequences of novel Actinobacteria.</title>
        <authorList>
            <person name="Sahin N."/>
            <person name="Ay H."/>
            <person name="Saygin H."/>
        </authorList>
    </citation>
    <scope>NUCLEOTIDE SEQUENCE [LARGE SCALE GENOMIC DNA]</scope>
    <source>
        <strain evidence="2 3">DSM 41900</strain>
    </source>
</reference>
<name>A0A4R4TMF8_9ACTN</name>
<dbReference type="OrthoDB" id="2604282at2"/>
<dbReference type="SUPFAM" id="SSF159234">
    <property type="entry name" value="FomD-like"/>
    <property type="match status" value="1"/>
</dbReference>
<evidence type="ECO:0000313" key="2">
    <source>
        <dbReference type="EMBL" id="TDC79020.1"/>
    </source>
</evidence>
<dbReference type="Gene3D" id="2.40.380.10">
    <property type="entry name" value="FomD-like"/>
    <property type="match status" value="1"/>
</dbReference>
<protein>
    <recommendedName>
        <fullName evidence="1">DUF402 domain-containing protein</fullName>
    </recommendedName>
</protein>
<dbReference type="Pfam" id="PF04167">
    <property type="entry name" value="DUF402"/>
    <property type="match status" value="1"/>
</dbReference>
<comment type="caution">
    <text evidence="2">The sequence shown here is derived from an EMBL/GenBank/DDBJ whole genome shotgun (WGS) entry which is preliminary data.</text>
</comment>
<accession>A0A4R4TMF8</accession>
<keyword evidence="3" id="KW-1185">Reference proteome</keyword>
<dbReference type="RefSeq" id="WP_132816391.1">
    <property type="nucleotide sequence ID" value="NZ_SMKI01000023.1"/>
</dbReference>
<evidence type="ECO:0000259" key="1">
    <source>
        <dbReference type="Pfam" id="PF04167"/>
    </source>
</evidence>
<feature type="domain" description="DUF402" evidence="1">
    <location>
        <begin position="65"/>
        <end position="147"/>
    </location>
</feature>